<feature type="transmembrane region" description="Helical" evidence="9">
    <location>
        <begin position="73"/>
        <end position="90"/>
    </location>
</feature>
<evidence type="ECO:0000256" key="5">
    <source>
        <dbReference type="ARBA" id="ARBA00022475"/>
    </source>
</evidence>
<comment type="similarity">
    <text evidence="2 9">Belongs to the energy-coupling factor EcfT family.</text>
</comment>
<keyword evidence="4 9" id="KW-0813">Transport</keyword>
<evidence type="ECO:0000313" key="11">
    <source>
        <dbReference type="Proteomes" id="UP000006160"/>
    </source>
</evidence>
<evidence type="ECO:0000256" key="8">
    <source>
        <dbReference type="ARBA" id="ARBA00023136"/>
    </source>
</evidence>
<dbReference type="CDD" id="cd16914">
    <property type="entry name" value="EcfT"/>
    <property type="match status" value="1"/>
</dbReference>
<keyword evidence="5 9" id="KW-1003">Cell membrane</keyword>
<reference evidence="10 11" key="1">
    <citation type="submission" date="2009-10" db="EMBL/GenBank/DDBJ databases">
        <authorList>
            <person name="Shrivastava S."/>
            <person name="Brinkac L.B."/>
            <person name="Brown J.L."/>
            <person name="Bruce D.B."/>
            <person name="Detter C."/>
            <person name="Green L.D."/>
            <person name="Munk C.A."/>
            <person name="Rogers Y.C."/>
            <person name="Tapia R."/>
            <person name="Saunders E.S."/>
            <person name="Sims D.R."/>
            <person name="Smith L.A."/>
            <person name="Smith T.J."/>
            <person name="Sutton G."/>
            <person name="Brettin T."/>
        </authorList>
    </citation>
    <scope>NUCLEOTIDE SEQUENCE [LARGE SCALE GENOMIC DNA]</scope>
    <source>
        <strain evidence="11">D str. 1873</strain>
    </source>
</reference>
<feature type="transmembrane region" description="Helical" evidence="9">
    <location>
        <begin position="110"/>
        <end position="132"/>
    </location>
</feature>
<dbReference type="InterPro" id="IPR003339">
    <property type="entry name" value="ABC/ECF_trnsptr_transmembrane"/>
</dbReference>
<dbReference type="GO" id="GO:0022857">
    <property type="term" value="F:transmembrane transporter activity"/>
    <property type="evidence" value="ECO:0007669"/>
    <property type="project" value="UniProtKB-UniRule"/>
</dbReference>
<feature type="transmembrane region" description="Helical" evidence="9">
    <location>
        <begin position="44"/>
        <end position="61"/>
    </location>
</feature>
<evidence type="ECO:0000256" key="3">
    <source>
        <dbReference type="ARBA" id="ARBA00014042"/>
    </source>
</evidence>
<comment type="function">
    <text evidence="9">Transmembrane (T) component of an energy-coupling factor (ECF) ABC-transporter complex. Unlike classic ABC transporters this ECF transporter provides the energy necessary to transport a number of different substrates.</text>
</comment>
<proteinExistence type="inferred from homology"/>
<evidence type="ECO:0000313" key="10">
    <source>
        <dbReference type="EMBL" id="EES90981.1"/>
    </source>
</evidence>
<dbReference type="GO" id="GO:0005886">
    <property type="term" value="C:plasma membrane"/>
    <property type="evidence" value="ECO:0007669"/>
    <property type="project" value="UniProtKB-SubCell"/>
</dbReference>
<dbReference type="PANTHER" id="PTHR34857:SF2">
    <property type="entry name" value="SLL0384 PROTEIN"/>
    <property type="match status" value="1"/>
</dbReference>
<dbReference type="Pfam" id="PF02361">
    <property type="entry name" value="CbiQ"/>
    <property type="match status" value="1"/>
</dbReference>
<sequence length="272" mass="30734">MIKDITIGQYVPGESFIHKLDPRVKILLSIIYIINLFIINNFKGYAFVIVFTAIAIVVSRVPFKYIYKGLKPVFILLIITALLNIFMTGGNSGEAPLWQWKFLRIYKAGLVLAGFMIVRLVFLIVGTSLLTLTTSPIELTDGLEKLLNPFKKIGLPAHELAMMMTIALRFIPTLMDETDKIMKAQMARGADFESGNLINRAKNLIPLLVPLFISSFRRAEELAMAMEARCYRGGEGRTRMKVLKLDKRDAYATIITIVLVALSILTRCFYYI</sequence>
<protein>
    <recommendedName>
        <fullName evidence="3 9">Energy-coupling factor transporter transmembrane protein EcfT</fullName>
        <shortName evidence="9">ECF transporter T component EcfT</shortName>
    </recommendedName>
</protein>
<dbReference type="HAMAP" id="MF_01461">
    <property type="entry name" value="EcfT"/>
    <property type="match status" value="1"/>
</dbReference>
<keyword evidence="7 9" id="KW-1133">Transmembrane helix</keyword>
<dbReference type="RefSeq" id="WP_003375505.1">
    <property type="nucleotide sequence ID" value="NZ_ACSJ01000007.1"/>
</dbReference>
<dbReference type="GeneID" id="66318433"/>
<feature type="transmembrane region" description="Helical" evidence="9">
    <location>
        <begin position="250"/>
        <end position="270"/>
    </location>
</feature>
<comment type="caution">
    <text evidence="10">The sequence shown here is derived from an EMBL/GenBank/DDBJ whole genome shotgun (WGS) entry which is preliminary data.</text>
</comment>
<dbReference type="Proteomes" id="UP000006160">
    <property type="component" value="Unassembled WGS sequence"/>
</dbReference>
<evidence type="ECO:0000256" key="9">
    <source>
        <dbReference type="HAMAP-Rule" id="MF_01461"/>
    </source>
</evidence>
<name>A0A9P2G6T7_CLOBO</name>
<evidence type="ECO:0000256" key="2">
    <source>
        <dbReference type="ARBA" id="ARBA00005660"/>
    </source>
</evidence>
<dbReference type="PANTHER" id="PTHR34857">
    <property type="entry name" value="SLL0384 PROTEIN"/>
    <property type="match status" value="1"/>
</dbReference>
<accession>A0A9P2G6T7</accession>
<comment type="subcellular location">
    <subcellularLocation>
        <location evidence="1 9">Cell membrane</location>
        <topology evidence="1 9">Multi-pass membrane protein</topology>
    </subcellularLocation>
</comment>
<dbReference type="AlphaFoldDB" id="A0A9P2G6T7"/>
<evidence type="ECO:0000256" key="7">
    <source>
        <dbReference type="ARBA" id="ARBA00022989"/>
    </source>
</evidence>
<evidence type="ECO:0000256" key="1">
    <source>
        <dbReference type="ARBA" id="ARBA00004651"/>
    </source>
</evidence>
<evidence type="ECO:0000256" key="6">
    <source>
        <dbReference type="ARBA" id="ARBA00022692"/>
    </source>
</evidence>
<keyword evidence="6 9" id="KW-0812">Transmembrane</keyword>
<dbReference type="InterPro" id="IPR024919">
    <property type="entry name" value="EcfT"/>
</dbReference>
<organism evidence="10 11">
    <name type="scientific">Clostridium botulinum D str. 1873</name>
    <dbReference type="NCBI Taxonomy" id="592027"/>
    <lineage>
        <taxon>Bacteria</taxon>
        <taxon>Bacillati</taxon>
        <taxon>Bacillota</taxon>
        <taxon>Clostridia</taxon>
        <taxon>Eubacteriales</taxon>
        <taxon>Clostridiaceae</taxon>
        <taxon>Clostridium</taxon>
    </lineage>
</organism>
<dbReference type="InterPro" id="IPR051611">
    <property type="entry name" value="ECF_transporter_component"/>
</dbReference>
<gene>
    <name evidence="9" type="primary">ecfT</name>
    <name evidence="10" type="ORF">CLG_B1873</name>
</gene>
<keyword evidence="8 9" id="KW-0472">Membrane</keyword>
<dbReference type="EMBL" id="ACSJ01000007">
    <property type="protein sequence ID" value="EES90981.1"/>
    <property type="molecule type" value="Genomic_DNA"/>
</dbReference>
<evidence type="ECO:0000256" key="4">
    <source>
        <dbReference type="ARBA" id="ARBA00022448"/>
    </source>
</evidence>
<comment type="subunit">
    <text evidence="9">Forms a stable energy-coupling factor (ECF) transporter complex composed of 2 membrane-embedded substrate-binding proteins (S component), 2 ATP-binding proteins (A component) and 2 transmembrane proteins (T component).</text>
</comment>